<keyword evidence="4" id="KW-1185">Reference proteome</keyword>
<name>A0A5C6EBD7_9BACT</name>
<feature type="domain" description="Glycosyltransferase 2-like" evidence="2">
    <location>
        <begin position="86"/>
        <end position="248"/>
    </location>
</feature>
<dbReference type="AlphaFoldDB" id="A0A5C6EBD7"/>
<feature type="region of interest" description="Disordered" evidence="1">
    <location>
        <begin position="1"/>
        <end position="39"/>
    </location>
</feature>
<organism evidence="3 4">
    <name type="scientific">Rubripirellula reticaptiva</name>
    <dbReference type="NCBI Taxonomy" id="2528013"/>
    <lineage>
        <taxon>Bacteria</taxon>
        <taxon>Pseudomonadati</taxon>
        <taxon>Planctomycetota</taxon>
        <taxon>Planctomycetia</taxon>
        <taxon>Pirellulales</taxon>
        <taxon>Pirellulaceae</taxon>
        <taxon>Rubripirellula</taxon>
    </lineage>
</organism>
<evidence type="ECO:0000259" key="2">
    <source>
        <dbReference type="Pfam" id="PF00535"/>
    </source>
</evidence>
<dbReference type="Pfam" id="PF00535">
    <property type="entry name" value="Glycos_transf_2"/>
    <property type="match status" value="1"/>
</dbReference>
<comment type="caution">
    <text evidence="3">The sequence shown here is derived from an EMBL/GenBank/DDBJ whole genome shotgun (WGS) entry which is preliminary data.</text>
</comment>
<keyword evidence="3" id="KW-0808">Transferase</keyword>
<sequence length="312" mass="35140">MAQCSYSPMLSTKRPAMPDDDEDSSASDAGSRNQHNDENLLAIESKVVSPTHWWADEYVDAMHRELGPSACRKLSIYRLPNGFCLTVIVPVFDEQKTIASVVHRLRETGMPMQIVLVNDGSSDGTGTVIDQFDGDPDVVVRHHAANAGKGAAIRTGIRAATGDVIVIQDADREYDPSDFRALLQPILAGESDIAYGTRYGHCDRSLSPWWHQAVNSFLTMLASLAVGIRLSDVETCYKMARREHFETILDELQENRFGIEIEVTARWARKGLRFTERPIRYHHRWYDEGKKIGWRDGLSALRCIAKYGLFRQ</sequence>
<evidence type="ECO:0000313" key="4">
    <source>
        <dbReference type="Proteomes" id="UP000317977"/>
    </source>
</evidence>
<accession>A0A5C6EBD7</accession>
<reference evidence="3 4" key="1">
    <citation type="submission" date="2019-02" db="EMBL/GenBank/DDBJ databases">
        <title>Deep-cultivation of Planctomycetes and their phenomic and genomic characterization uncovers novel biology.</title>
        <authorList>
            <person name="Wiegand S."/>
            <person name="Jogler M."/>
            <person name="Boedeker C."/>
            <person name="Pinto D."/>
            <person name="Vollmers J."/>
            <person name="Rivas-Marin E."/>
            <person name="Kohn T."/>
            <person name="Peeters S.H."/>
            <person name="Heuer A."/>
            <person name="Rast P."/>
            <person name="Oberbeckmann S."/>
            <person name="Bunk B."/>
            <person name="Jeske O."/>
            <person name="Meyerdierks A."/>
            <person name="Storesund J.E."/>
            <person name="Kallscheuer N."/>
            <person name="Luecker S."/>
            <person name="Lage O.M."/>
            <person name="Pohl T."/>
            <person name="Merkel B.J."/>
            <person name="Hornburger P."/>
            <person name="Mueller R.-W."/>
            <person name="Bruemmer F."/>
            <person name="Labrenz M."/>
            <person name="Spormann A.M."/>
            <person name="Op Den Camp H."/>
            <person name="Overmann J."/>
            <person name="Amann R."/>
            <person name="Jetten M.S.M."/>
            <person name="Mascher T."/>
            <person name="Medema M.H."/>
            <person name="Devos D.P."/>
            <person name="Kaster A.-K."/>
            <person name="Ovreas L."/>
            <person name="Rohde M."/>
            <person name="Galperin M.Y."/>
            <person name="Jogler C."/>
        </authorList>
    </citation>
    <scope>NUCLEOTIDE SEQUENCE [LARGE SCALE GENOMIC DNA]</scope>
    <source>
        <strain evidence="3 4">Poly59</strain>
    </source>
</reference>
<dbReference type="EMBL" id="SJPX01000006">
    <property type="protein sequence ID" value="TWU47073.1"/>
    <property type="molecule type" value="Genomic_DNA"/>
</dbReference>
<evidence type="ECO:0000313" key="3">
    <source>
        <dbReference type="EMBL" id="TWU47073.1"/>
    </source>
</evidence>
<dbReference type="InterPro" id="IPR050256">
    <property type="entry name" value="Glycosyltransferase_2"/>
</dbReference>
<dbReference type="EC" id="2.4.1.54" evidence="3"/>
<keyword evidence="3" id="KW-0328">Glycosyltransferase</keyword>
<dbReference type="SUPFAM" id="SSF53448">
    <property type="entry name" value="Nucleotide-diphospho-sugar transferases"/>
    <property type="match status" value="1"/>
</dbReference>
<proteinExistence type="predicted"/>
<evidence type="ECO:0000256" key="1">
    <source>
        <dbReference type="SAM" id="MobiDB-lite"/>
    </source>
</evidence>
<dbReference type="CDD" id="cd04179">
    <property type="entry name" value="DPM_DPG-synthase_like"/>
    <property type="match status" value="1"/>
</dbReference>
<dbReference type="InterPro" id="IPR001173">
    <property type="entry name" value="Glyco_trans_2-like"/>
</dbReference>
<dbReference type="PANTHER" id="PTHR48090:SF7">
    <property type="entry name" value="RFBJ PROTEIN"/>
    <property type="match status" value="1"/>
</dbReference>
<gene>
    <name evidence="3" type="ORF">Poly59_60470</name>
</gene>
<dbReference type="GO" id="GO:0047267">
    <property type="term" value="F:undecaprenyl-phosphate mannosyltransferase activity"/>
    <property type="evidence" value="ECO:0007669"/>
    <property type="project" value="UniProtKB-EC"/>
</dbReference>
<dbReference type="Gene3D" id="3.90.550.10">
    <property type="entry name" value="Spore Coat Polysaccharide Biosynthesis Protein SpsA, Chain A"/>
    <property type="match status" value="1"/>
</dbReference>
<dbReference type="PANTHER" id="PTHR48090">
    <property type="entry name" value="UNDECAPRENYL-PHOSPHATE 4-DEOXY-4-FORMAMIDO-L-ARABINOSE TRANSFERASE-RELATED"/>
    <property type="match status" value="1"/>
</dbReference>
<feature type="compositionally biased region" description="Polar residues" evidence="1">
    <location>
        <begin position="1"/>
        <end position="10"/>
    </location>
</feature>
<dbReference type="InterPro" id="IPR029044">
    <property type="entry name" value="Nucleotide-diphossugar_trans"/>
</dbReference>
<dbReference type="Proteomes" id="UP000317977">
    <property type="component" value="Unassembled WGS sequence"/>
</dbReference>
<protein>
    <submittedName>
        <fullName evidence="3">Undecaprenyl-phosphate mannosyltransferase</fullName>
        <ecNumber evidence="3">2.4.1.54</ecNumber>
    </submittedName>
</protein>